<dbReference type="InterPro" id="IPR036390">
    <property type="entry name" value="WH_DNA-bd_sf"/>
</dbReference>
<sequence>MLERERHRLILKLVTERSVVSVTELVDMLDASEATIRRDIVALADRGELKRVRGGAEALRPRHKAHLVGVPFNVNMEVAVPEKRAIARAAAALVEPGDSIIINGGTTTWRLVEFLRDLDLDILTNSFPIAADLLATARSRITLPGGTIYPEQNIILSPYEEADAVAHFSGRIMFTGAYGIGRAGLLETDPLIVQSECRLLRRAERLVVMADASKLRRHSSMVVAPLDRVNVLVTDDAATEADLAPLRDAGVEVVVAEVTAEDRALDVAA</sequence>
<name>A0A1M7ZME4_9HYPH</name>
<dbReference type="InterPro" id="IPR001034">
    <property type="entry name" value="DeoR_HTH"/>
</dbReference>
<dbReference type="SMART" id="SM00420">
    <property type="entry name" value="HTH_DEOR"/>
    <property type="match status" value="1"/>
</dbReference>
<dbReference type="RefSeq" id="WP_073629531.1">
    <property type="nucleotide sequence ID" value="NZ_FRXO01000005.1"/>
</dbReference>
<evidence type="ECO:0000256" key="1">
    <source>
        <dbReference type="ARBA" id="ARBA00023015"/>
    </source>
</evidence>
<dbReference type="Pfam" id="PF00455">
    <property type="entry name" value="DeoRC"/>
    <property type="match status" value="1"/>
</dbReference>
<keyword evidence="3" id="KW-0804">Transcription</keyword>
<protein>
    <submittedName>
        <fullName evidence="5">Transcriptional regulator, DeoR family</fullName>
    </submittedName>
</protein>
<dbReference type="InterPro" id="IPR037171">
    <property type="entry name" value="NagB/RpiA_transferase-like"/>
</dbReference>
<dbReference type="GO" id="GO:0003677">
    <property type="term" value="F:DNA binding"/>
    <property type="evidence" value="ECO:0007669"/>
    <property type="project" value="UniProtKB-KW"/>
</dbReference>
<dbReference type="EMBL" id="FRXO01000005">
    <property type="protein sequence ID" value="SHO66057.1"/>
    <property type="molecule type" value="Genomic_DNA"/>
</dbReference>
<gene>
    <name evidence="5" type="ORF">SAMN02745172_02708</name>
</gene>
<evidence type="ECO:0000313" key="6">
    <source>
        <dbReference type="Proteomes" id="UP000186406"/>
    </source>
</evidence>
<dbReference type="InterPro" id="IPR050313">
    <property type="entry name" value="Carb_Metab_HTH_regulators"/>
</dbReference>
<dbReference type="PANTHER" id="PTHR30363">
    <property type="entry name" value="HTH-TYPE TRANSCRIPTIONAL REGULATOR SRLR-RELATED"/>
    <property type="match status" value="1"/>
</dbReference>
<reference evidence="5 6" key="1">
    <citation type="submission" date="2016-12" db="EMBL/GenBank/DDBJ databases">
        <authorList>
            <person name="Song W.-J."/>
            <person name="Kurnit D.M."/>
        </authorList>
    </citation>
    <scope>NUCLEOTIDE SEQUENCE [LARGE SCALE GENOMIC DNA]</scope>
    <source>
        <strain evidence="5 6">DSM 19599</strain>
    </source>
</reference>
<dbReference type="Proteomes" id="UP000186406">
    <property type="component" value="Unassembled WGS sequence"/>
</dbReference>
<dbReference type="Gene3D" id="1.10.10.10">
    <property type="entry name" value="Winged helix-like DNA-binding domain superfamily/Winged helix DNA-binding domain"/>
    <property type="match status" value="1"/>
</dbReference>
<dbReference type="SMART" id="SM01134">
    <property type="entry name" value="DeoRC"/>
    <property type="match status" value="1"/>
</dbReference>
<dbReference type="Pfam" id="PF08220">
    <property type="entry name" value="HTH_DeoR"/>
    <property type="match status" value="1"/>
</dbReference>
<dbReference type="InterPro" id="IPR014036">
    <property type="entry name" value="DeoR-like_C"/>
</dbReference>
<dbReference type="PANTHER" id="PTHR30363:SF55">
    <property type="entry name" value="HTH-TYPE TRANSCRIPTIONAL REGULATOR ULAR"/>
    <property type="match status" value="1"/>
</dbReference>
<dbReference type="PROSITE" id="PS00894">
    <property type="entry name" value="HTH_DEOR_1"/>
    <property type="match status" value="1"/>
</dbReference>
<keyword evidence="1" id="KW-0805">Transcription regulation</keyword>
<proteinExistence type="predicted"/>
<dbReference type="PRINTS" id="PR00037">
    <property type="entry name" value="HTHLACR"/>
</dbReference>
<accession>A0A1M7ZME4</accession>
<evidence type="ECO:0000259" key="4">
    <source>
        <dbReference type="PROSITE" id="PS51000"/>
    </source>
</evidence>
<dbReference type="STRING" id="1123029.SAMN02745172_02708"/>
<keyword evidence="2" id="KW-0238">DNA-binding</keyword>
<dbReference type="OrthoDB" id="9816363at2"/>
<dbReference type="Gene3D" id="3.40.50.1360">
    <property type="match status" value="1"/>
</dbReference>
<dbReference type="InterPro" id="IPR018356">
    <property type="entry name" value="Tscrpt_reg_HTH_DeoR_CS"/>
</dbReference>
<evidence type="ECO:0000256" key="2">
    <source>
        <dbReference type="ARBA" id="ARBA00023125"/>
    </source>
</evidence>
<evidence type="ECO:0000256" key="3">
    <source>
        <dbReference type="ARBA" id="ARBA00023163"/>
    </source>
</evidence>
<evidence type="ECO:0000313" key="5">
    <source>
        <dbReference type="EMBL" id="SHO66057.1"/>
    </source>
</evidence>
<dbReference type="AlphaFoldDB" id="A0A1M7ZME4"/>
<dbReference type="GO" id="GO:0003700">
    <property type="term" value="F:DNA-binding transcription factor activity"/>
    <property type="evidence" value="ECO:0007669"/>
    <property type="project" value="InterPro"/>
</dbReference>
<organism evidence="5 6">
    <name type="scientific">Pseudoxanthobacter soli DSM 19599</name>
    <dbReference type="NCBI Taxonomy" id="1123029"/>
    <lineage>
        <taxon>Bacteria</taxon>
        <taxon>Pseudomonadati</taxon>
        <taxon>Pseudomonadota</taxon>
        <taxon>Alphaproteobacteria</taxon>
        <taxon>Hyphomicrobiales</taxon>
        <taxon>Segnochrobactraceae</taxon>
        <taxon>Pseudoxanthobacter</taxon>
    </lineage>
</organism>
<feature type="domain" description="HTH deoR-type" evidence="4">
    <location>
        <begin position="3"/>
        <end position="58"/>
    </location>
</feature>
<keyword evidence="6" id="KW-1185">Reference proteome</keyword>
<dbReference type="InterPro" id="IPR036388">
    <property type="entry name" value="WH-like_DNA-bd_sf"/>
</dbReference>
<dbReference type="SUPFAM" id="SSF100950">
    <property type="entry name" value="NagB/RpiA/CoA transferase-like"/>
    <property type="match status" value="1"/>
</dbReference>
<dbReference type="SUPFAM" id="SSF46785">
    <property type="entry name" value="Winged helix' DNA-binding domain"/>
    <property type="match status" value="1"/>
</dbReference>
<dbReference type="PROSITE" id="PS51000">
    <property type="entry name" value="HTH_DEOR_2"/>
    <property type="match status" value="1"/>
</dbReference>